<comment type="caution">
    <text evidence="1">The sequence shown here is derived from an EMBL/GenBank/DDBJ whole genome shotgun (WGS) entry which is preliminary data.</text>
</comment>
<evidence type="ECO:0000313" key="2">
    <source>
        <dbReference type="Proteomes" id="UP000654075"/>
    </source>
</evidence>
<evidence type="ECO:0000313" key="1">
    <source>
        <dbReference type="EMBL" id="CAE8643137.1"/>
    </source>
</evidence>
<dbReference type="EMBL" id="CAJNNV010033276">
    <property type="protein sequence ID" value="CAE8643137.1"/>
    <property type="molecule type" value="Genomic_DNA"/>
</dbReference>
<protein>
    <submittedName>
        <fullName evidence="1">Uncharacterized protein</fullName>
    </submittedName>
</protein>
<dbReference type="AlphaFoldDB" id="A0A813HZH3"/>
<feature type="non-terminal residue" evidence="1">
    <location>
        <position position="1"/>
    </location>
</feature>
<keyword evidence="2" id="KW-1185">Reference proteome</keyword>
<reference evidence="1" key="1">
    <citation type="submission" date="2021-02" db="EMBL/GenBank/DDBJ databases">
        <authorList>
            <person name="Dougan E. K."/>
            <person name="Rhodes N."/>
            <person name="Thang M."/>
            <person name="Chan C."/>
        </authorList>
    </citation>
    <scope>NUCLEOTIDE SEQUENCE</scope>
</reference>
<accession>A0A813HZH3</accession>
<proteinExistence type="predicted"/>
<gene>
    <name evidence="1" type="ORF">PGLA1383_LOCUS57507</name>
</gene>
<name>A0A813HZH3_POLGL</name>
<dbReference type="Proteomes" id="UP000654075">
    <property type="component" value="Unassembled WGS sequence"/>
</dbReference>
<feature type="non-terminal residue" evidence="1">
    <location>
        <position position="100"/>
    </location>
</feature>
<sequence length="100" mass="11273">RAWAAAAGRSQRVFQHYDSNSVNCNKLVAAGPKPRSENAETEPSLAREVLNEVLGFASPDETYFHTLAVNSEHCTAHIRYNFHFHDTQGNFLYEASQLYT</sequence>
<organism evidence="1 2">
    <name type="scientific">Polarella glacialis</name>
    <name type="common">Dinoflagellate</name>
    <dbReference type="NCBI Taxonomy" id="89957"/>
    <lineage>
        <taxon>Eukaryota</taxon>
        <taxon>Sar</taxon>
        <taxon>Alveolata</taxon>
        <taxon>Dinophyceae</taxon>
        <taxon>Suessiales</taxon>
        <taxon>Suessiaceae</taxon>
        <taxon>Polarella</taxon>
    </lineage>
</organism>